<protein>
    <submittedName>
        <fullName evidence="2">Uncharacterized protein</fullName>
    </submittedName>
</protein>
<proteinExistence type="predicted"/>
<accession>A0A7S0C545</accession>
<organism evidence="2">
    <name type="scientific">Proboscia inermis</name>
    <dbReference type="NCBI Taxonomy" id="420281"/>
    <lineage>
        <taxon>Eukaryota</taxon>
        <taxon>Sar</taxon>
        <taxon>Stramenopiles</taxon>
        <taxon>Ochrophyta</taxon>
        <taxon>Bacillariophyta</taxon>
        <taxon>Coscinodiscophyceae</taxon>
        <taxon>Rhizosoleniophycidae</taxon>
        <taxon>Rhizosoleniales</taxon>
        <taxon>Rhizosoleniaceae</taxon>
        <taxon>Proboscia</taxon>
    </lineage>
</organism>
<dbReference type="InterPro" id="IPR008949">
    <property type="entry name" value="Isoprenoid_synthase_dom_sf"/>
</dbReference>
<evidence type="ECO:0000313" key="2">
    <source>
        <dbReference type="EMBL" id="CAD8413243.1"/>
    </source>
</evidence>
<sequence length="131" mass="15009">MKMQQRTCSDEYVTNTNKNKRAHPQSKTSINVITKSLIDRNLTFRCFSEDSSMQQQSQDDHKHCVDLVESRDRDGYLAGLLLPDTPFEIKRSFYAVRAFNIEISQIKDASRTAGSSQSDNVSIGSKMRVQW</sequence>
<feature type="compositionally biased region" description="Polar residues" evidence="1">
    <location>
        <begin position="112"/>
        <end position="123"/>
    </location>
</feature>
<dbReference type="Gene3D" id="1.10.600.10">
    <property type="entry name" value="Farnesyl Diphosphate Synthase"/>
    <property type="match status" value="1"/>
</dbReference>
<dbReference type="AlphaFoldDB" id="A0A7S0C545"/>
<feature type="region of interest" description="Disordered" evidence="1">
    <location>
        <begin position="111"/>
        <end position="131"/>
    </location>
</feature>
<feature type="region of interest" description="Disordered" evidence="1">
    <location>
        <begin position="1"/>
        <end position="27"/>
    </location>
</feature>
<name>A0A7S0C545_9STRA</name>
<reference evidence="2" key="1">
    <citation type="submission" date="2021-01" db="EMBL/GenBank/DDBJ databases">
        <authorList>
            <person name="Corre E."/>
            <person name="Pelletier E."/>
            <person name="Niang G."/>
            <person name="Scheremetjew M."/>
            <person name="Finn R."/>
            <person name="Kale V."/>
            <person name="Holt S."/>
            <person name="Cochrane G."/>
            <person name="Meng A."/>
            <person name="Brown T."/>
            <person name="Cohen L."/>
        </authorList>
    </citation>
    <scope>NUCLEOTIDE SEQUENCE</scope>
    <source>
        <strain evidence="2">CCAP1064/1</strain>
    </source>
</reference>
<gene>
    <name evidence="2" type="ORF">PINE0816_LOCUS9373</name>
</gene>
<feature type="compositionally biased region" description="Polar residues" evidence="1">
    <location>
        <begin position="1"/>
        <end position="17"/>
    </location>
</feature>
<evidence type="ECO:0000256" key="1">
    <source>
        <dbReference type="SAM" id="MobiDB-lite"/>
    </source>
</evidence>
<dbReference type="EMBL" id="HBEL01019932">
    <property type="protein sequence ID" value="CAD8413243.1"/>
    <property type="molecule type" value="Transcribed_RNA"/>
</dbReference>